<dbReference type="FunFam" id="2.30.38.10:FF:000001">
    <property type="entry name" value="Non-ribosomal peptide synthetase PvdI"/>
    <property type="match status" value="3"/>
</dbReference>
<keyword evidence="4" id="KW-0597">Phosphoprotein</keyword>
<dbReference type="InterPro" id="IPR000873">
    <property type="entry name" value="AMP-dep_synth/lig_dom"/>
</dbReference>
<dbReference type="InterPro" id="IPR010071">
    <property type="entry name" value="AA_adenyl_dom"/>
</dbReference>
<dbReference type="STRING" id="380248.SAMN05216251_11060"/>
<comment type="cofactor">
    <cofactor evidence="1">
        <name>pantetheine 4'-phosphate</name>
        <dbReference type="ChEBI" id="CHEBI:47942"/>
    </cofactor>
</comment>
<dbReference type="Gene3D" id="3.30.559.10">
    <property type="entry name" value="Chloramphenicol acetyltransferase-like domain"/>
    <property type="match status" value="3"/>
</dbReference>
<gene>
    <name evidence="8" type="ORF">SAMN05216251_11060</name>
</gene>
<dbReference type="Gene3D" id="3.40.50.980">
    <property type="match status" value="6"/>
</dbReference>
<keyword evidence="9" id="KW-1185">Reference proteome</keyword>
<feature type="region of interest" description="Disordered" evidence="6">
    <location>
        <begin position="965"/>
        <end position="991"/>
    </location>
</feature>
<dbReference type="InterPro" id="IPR020806">
    <property type="entry name" value="PKS_PP-bd"/>
</dbReference>
<dbReference type="InterPro" id="IPR045851">
    <property type="entry name" value="AMP-bd_C_sf"/>
</dbReference>
<feature type="region of interest" description="Disordered" evidence="6">
    <location>
        <begin position="605"/>
        <end position="624"/>
    </location>
</feature>
<dbReference type="InterPro" id="IPR010080">
    <property type="entry name" value="Thioester_reductase-like_dom"/>
</dbReference>
<dbReference type="SMART" id="SM00823">
    <property type="entry name" value="PKS_PP"/>
    <property type="match status" value="3"/>
</dbReference>
<protein>
    <submittedName>
        <fullName evidence="8">Amino acid adenylation domain-containing protein/thioester reductase domain-containing protein</fullName>
    </submittedName>
</protein>
<dbReference type="InterPro" id="IPR023213">
    <property type="entry name" value="CAT-like_dom_sf"/>
</dbReference>
<accession>A0A1I2H2B3</accession>
<dbReference type="NCBIfam" id="TIGR01746">
    <property type="entry name" value="Thioester-redct"/>
    <property type="match status" value="1"/>
</dbReference>
<evidence type="ECO:0000256" key="1">
    <source>
        <dbReference type="ARBA" id="ARBA00001957"/>
    </source>
</evidence>
<evidence type="ECO:0000256" key="3">
    <source>
        <dbReference type="ARBA" id="ARBA00022450"/>
    </source>
</evidence>
<dbReference type="Pfam" id="PF07993">
    <property type="entry name" value="NAD_binding_4"/>
    <property type="match status" value="1"/>
</dbReference>
<evidence type="ECO:0000256" key="5">
    <source>
        <dbReference type="ARBA" id="ARBA00022598"/>
    </source>
</evidence>
<evidence type="ECO:0000256" key="4">
    <source>
        <dbReference type="ARBA" id="ARBA00022553"/>
    </source>
</evidence>
<evidence type="ECO:0000256" key="6">
    <source>
        <dbReference type="SAM" id="MobiDB-lite"/>
    </source>
</evidence>
<feature type="region of interest" description="Disordered" evidence="6">
    <location>
        <begin position="2013"/>
        <end position="2039"/>
    </location>
</feature>
<keyword evidence="3" id="KW-0596">Phosphopantetheine</keyword>
<feature type="domain" description="Carrier" evidence="7">
    <location>
        <begin position="3091"/>
        <end position="3166"/>
    </location>
</feature>
<dbReference type="GO" id="GO:0044550">
    <property type="term" value="P:secondary metabolite biosynthetic process"/>
    <property type="evidence" value="ECO:0007669"/>
    <property type="project" value="UniProtKB-ARBA"/>
</dbReference>
<dbReference type="Pfam" id="PF00550">
    <property type="entry name" value="PP-binding"/>
    <property type="match status" value="3"/>
</dbReference>
<dbReference type="CDD" id="cd19540">
    <property type="entry name" value="LCL_NRPS-like"/>
    <property type="match status" value="2"/>
</dbReference>
<dbReference type="SUPFAM" id="SSF51735">
    <property type="entry name" value="NAD(P)-binding Rossmann-fold domains"/>
    <property type="match status" value="1"/>
</dbReference>
<dbReference type="FunFam" id="1.10.1200.10:FF:000005">
    <property type="entry name" value="Nonribosomal peptide synthetase 1"/>
    <property type="match status" value="1"/>
</dbReference>
<dbReference type="CDD" id="cd05235">
    <property type="entry name" value="SDR_e1"/>
    <property type="match status" value="1"/>
</dbReference>
<dbReference type="PANTHER" id="PTHR45527:SF1">
    <property type="entry name" value="FATTY ACID SYNTHASE"/>
    <property type="match status" value="1"/>
</dbReference>
<dbReference type="InterPro" id="IPR036291">
    <property type="entry name" value="NAD(P)-bd_dom_sf"/>
</dbReference>
<feature type="domain" description="Carrier" evidence="7">
    <location>
        <begin position="2035"/>
        <end position="2110"/>
    </location>
</feature>
<dbReference type="Gene3D" id="2.30.38.10">
    <property type="entry name" value="Luciferase, Domain 3"/>
    <property type="match status" value="3"/>
</dbReference>
<dbReference type="GO" id="GO:0008610">
    <property type="term" value="P:lipid biosynthetic process"/>
    <property type="evidence" value="ECO:0007669"/>
    <property type="project" value="UniProtKB-ARBA"/>
</dbReference>
<dbReference type="InterPro" id="IPR001242">
    <property type="entry name" value="Condensation_dom"/>
</dbReference>
<dbReference type="GO" id="GO:0072330">
    <property type="term" value="P:monocarboxylic acid biosynthetic process"/>
    <property type="evidence" value="ECO:0007669"/>
    <property type="project" value="UniProtKB-ARBA"/>
</dbReference>
<dbReference type="Proteomes" id="UP000199323">
    <property type="component" value="Unassembled WGS sequence"/>
</dbReference>
<dbReference type="PANTHER" id="PTHR45527">
    <property type="entry name" value="NONRIBOSOMAL PEPTIDE SYNTHETASE"/>
    <property type="match status" value="1"/>
</dbReference>
<dbReference type="NCBIfam" id="NF003417">
    <property type="entry name" value="PRK04813.1"/>
    <property type="match status" value="3"/>
</dbReference>
<sequence>MGEEVTGFQLEDVLPLTPLQAGMLFHSLYDADAVDVYAVQVVLTIEGPVDSGRLRAATAALLRRHANLRAGFLHEDMDEPVQAIAAEVEPRFLEEDFSGHDAAAATAALDRFLTADRTQRFALDDPPLLRLALIRMPDRTHRLVLTSHHILWDGWSMPILFKELLELYAHGGDELPLPPVTPFRSYLAWLTTRDRAAAESAWRQALDGLDTPTLLAGPRPPAGHDLPERVVTALPAETARLLRAAAMRHGVTLNSVVQATWALVLGAATGRRDVVFGTTVSGRPPELPGVESMIGLFINTIPVRVTIRPHESLAELCARVQQQQADLLEHQHLGLTDIRTLTGQAVLFDTLAVFENYPLDTMGADGPDAAGESVAAPGRSDGLPHLNITGFRGADATHYPLALTVDPTGGLRLALTYRADLFRHDDVLALADRMTALLTAFASHPHRLAGEIETVTASERTALLALGRGRRQPPPAATYPVLFAAQVERTPDAVAVRAGARTLTYTELDLRSDELAAHLRAQGAEPERIVALALPRGIDLVVAVLAVLKSGAAYLPLDTDHPAARLGHMLDDARPVHLVTCDEVAARLPDTGVPATRVLAGRVEAAPEGDPSRVATTRPATPRGSADHTAYVIYTSGSTGRPKGVCVTHGNLVDYVVWSRATYPGASGTASLHSSIAFDLTVTSVLVPLISGGAVTLDAIAATADVPLSPEAPPFSLLKVTPSHLALMEHLDRPALDGDLIVGGEQLLGGVLRPWRDRNPAATVINEYGPTECTVGCVAHVVRPGDTVTDLAVPIGSPVDNSAVYVLDAGLRLVPRGVVGELYVSGAGVARGYLGRAALTAGRFVADPYGADGSRMYRTGDLVRWNADGVLEYVGRADEQVKLRGFRIELGEIEAALGALERVRTVCVMLREDQPGDQRLVAYVSTADGADDSVRWSAALRRTLPEHMVPSLFVSLPELPLTTNGKVDRASLPVPDATGSTASSGRSPRSPQEEILCGLFADVLGLPVTIDDDFFAMGGHSLLATRLVGRIRTALDAEVAVRDLFEQPTVAGLAAVVAGADRARSALVPGPRPDRLPLSFAQQRLWFLHRLEGPGSAYNIPVTLRLDGPIRVDALRAALHDVVARHETLRTRYPETDGTPHQEILPAESVHVPLTVGPGSDTAVHDAVRVPFDVSVDLPVRAWLFEETASRHTLVLVVHHIAADGWSLGPLLRDLSEAYRARLAGGAPQWAGLPVQYADYALWQSDLLDGPAGTAEDQLAYWREALRDLPAEISLPTDRPRPATVSHDGALHTRVLAGPLHHGLHELARASGTSLFMVLQAAVAVLLSQHGAGTDIPLGTPIAGRTDDALDDVVGFFVNSLVLRTDLSGDPTFVELLGRVREADLEAYRHQDLPFERLVEDLNPVRARNQSPLFQVMIALQNQRTPALDLPDTVVTVLQEHTGISKFDLAFSFTELPGHEGLHTAVEFSTDLFDSATVVALTDRLAHLLSEAVARPDRPLSQYAAVSAHEHAALLEEGRGALGNAAERTFGELFAEQVERTPAAVAVRDGDGRSLTYRELDTRARALARHLAEQDVGHESVVALAVPRTAELAVAVVAVLRAGAAYLPLDPAYPRARLEFMVGDARPAHMITTRALASRLPDVDLPTTLLDDEASWSTAVGALPGAASADHAAYVIYTSGSTGRPKGVVVTHRGISDLVAAQTRTLGIGPGSVVLQMASPSFDAAFSEISSALLSGATLAFADSADLLPESGLAETADRYGTTHLTVTPAVLGALPADESVLRGATVLLAGEASSPELVRRWAEGRRVFNGYGPTEITVCCSMSGVLSVGGPGAAAHTVPIGSPVDGSRLYVLDGGLRLVPRGVVGELYVSGRGVARGYLGRAALTASRFVADPYAGDGSRMYRTGDLVRWNADGQLEYVGRADEQVKLRGFRIELGEIEAALTAQEGVRAACAVVREDRPGDRRLVAYVVPDHDGRTPPDAVLRRALAERLPDHMVPSAVVALPELPLTPNGKVDRRALPAPDATAGASGTGRAPRTPQEETLCGLFADVLGVPTVTLDDDFFALGGHSLLATRLVSRVRTALGAELAVRDLFEHPSVAALSEVIREADVARPPLRPAPRAERVPLSFAQQRLWFLNQMEGANATYNIPLVVRLDGHLDVSALRAALADVVARHEILRSRTPEVDGAPCQVVLPAEEAVPEIRLIDTTADDVDRQVRHAVATPFDVASDLPLRVWLVRESGVVHTLVVVVHHIAADGWSLGPLLRDLSVAYRARVTGGAPQWVDLPVQYADYAVWQRELLDGPGGVAEGELRYWRGALEGLPEQLALPLDRPRPVVASHAGDLHTVVFGAGVQDGLRVLAQDSGTSLFMVLQAAVAVLLSQHGAGTDIPLGTPIAGRTDDALDDVVGFFVNSLVLRTDLSGDPTFAQLLRRVREADLDAYRHQDLPFERLVEDLNPVRTQNQSPLFQVMLALQNQQAAQLELPGLTATPKTHHGGVSTFDLTFSFAERPVTEGGGVHLALEYATDLFDAATVVALADRLAGLLARIVADPHRPLTAYTEVSPEERDTLLELGRSPRQDAPARTVGALFAEQVSRAPDAPAARDTTGATLTYGELDSRATALARHLVGRGVGPESVVALAVPRSVEWPVAVLGVLKAGAAYLPLDPAYPRARLEFMVEDARPAHLVTTTGAAIGLPGTDLPTTLLDDEASWSTAVGALPGAASVDHPAYVIYTSGSTGRPKGVVVSHRGAADLVRTQMARLGVGPGSAVLQMASQSFDAAFWETAMALCSGATLVLAEASELLPGPGLAELATAQHITHLTVTPAVLGALPADESVLRGATVLLAGEASSPELVRRWAEGRRVFNGYGPTEITVCCSMSGELPSGKPGSTVHTVPIGSPVDGSRLYVLDGGLRLVPRGVVGELYVSGPGVARGYLGRPALTAGRFVADPYAGDGSRMYRTGDLVRWNVNGLLEYVGRADEQVKVRGFRIELGEIEAALTAQEGVRAACAVAREDQSGDRRIVGYVTMTDTAALPRDTGRLRQSLAETLPTHMVPSAVLVLPELPLTPNGKVDRKALPAPDATAGASGTGRAPRTPREESLCELFADVLGVPTVSLDDDFFGLGGHSLLMVRLARGIETRFGVRPPIRDLFTASTVADVLRLLDTPAASGSGGPTGATAVIDPAEDVRSLGDVRRRIPPPPSAGPRGGRTLLTGATGFLGSFLLRDLLETADEPVECLVRATAPDGAVERVRASMTRYGLWRSSYMDRIVPLLGDLSAPSLGLTEADLAALGRRVGTVLHNGAEVNVVAPYEKLRAANVLGTHALLRVVADAPHGVMHYVSTTSVFPPTPGEARVVTETTGPGPGRDLPNGYGRSKWVAEEIAASARRHGVPVHVHRPARIAGDTVTGACQELDLLWQFVKGCVQARAVPQEADHDSTSWVPVDHVSAAVVRLTQEKALPVTDFHLTNPAAPALSAVFDALRRSGFELTRIPGEKWLELIGADTGNAAQLLLGMRADTASAADGDAAVGTGDTTIPEALHHPVYDSSRTAAELERLGVPGPTISDETIAAYVRYFVGTGFLPAPHESPSS</sequence>
<dbReference type="InterPro" id="IPR036736">
    <property type="entry name" value="ACP-like_sf"/>
</dbReference>
<dbReference type="Gene3D" id="3.30.559.30">
    <property type="entry name" value="Nonribosomal peptide synthetase, condensation domain"/>
    <property type="match status" value="3"/>
</dbReference>
<dbReference type="GO" id="GO:0016874">
    <property type="term" value="F:ligase activity"/>
    <property type="evidence" value="ECO:0007669"/>
    <property type="project" value="UniProtKB-KW"/>
</dbReference>
<dbReference type="InterPro" id="IPR009081">
    <property type="entry name" value="PP-bd_ACP"/>
</dbReference>
<dbReference type="FunFam" id="1.10.1200.10:FF:000016">
    <property type="entry name" value="Non-ribosomal peptide synthase"/>
    <property type="match status" value="1"/>
</dbReference>
<dbReference type="PROSITE" id="PS00012">
    <property type="entry name" value="PHOSPHOPANTETHEINE"/>
    <property type="match status" value="3"/>
</dbReference>
<dbReference type="FunFam" id="3.40.50.980:FF:000001">
    <property type="entry name" value="Non-ribosomal peptide synthetase"/>
    <property type="match status" value="3"/>
</dbReference>
<dbReference type="Pfam" id="PF13193">
    <property type="entry name" value="AMP-binding_C"/>
    <property type="match status" value="3"/>
</dbReference>
<dbReference type="PROSITE" id="PS00455">
    <property type="entry name" value="AMP_BINDING"/>
    <property type="match status" value="3"/>
</dbReference>
<feature type="compositionally biased region" description="Polar residues" evidence="6">
    <location>
        <begin position="978"/>
        <end position="990"/>
    </location>
</feature>
<dbReference type="FunFam" id="3.40.50.12780:FF:000012">
    <property type="entry name" value="Non-ribosomal peptide synthetase"/>
    <property type="match status" value="2"/>
</dbReference>
<dbReference type="InterPro" id="IPR013120">
    <property type="entry name" value="FAR_NAD-bd"/>
</dbReference>
<dbReference type="CDD" id="cd05930">
    <property type="entry name" value="A_NRPS"/>
    <property type="match status" value="1"/>
</dbReference>
<dbReference type="InterPro" id="IPR006162">
    <property type="entry name" value="Ppantetheine_attach_site"/>
</dbReference>
<dbReference type="CDD" id="cd19543">
    <property type="entry name" value="DCL_NRPS"/>
    <property type="match status" value="1"/>
</dbReference>
<evidence type="ECO:0000313" key="8">
    <source>
        <dbReference type="EMBL" id="SFF24255.1"/>
    </source>
</evidence>
<feature type="region of interest" description="Disordered" evidence="6">
    <location>
        <begin position="3070"/>
        <end position="3096"/>
    </location>
</feature>
<proteinExistence type="inferred from homology"/>
<evidence type="ECO:0000313" key="9">
    <source>
        <dbReference type="Proteomes" id="UP000199323"/>
    </source>
</evidence>
<dbReference type="OrthoDB" id="2472181at2"/>
<dbReference type="InterPro" id="IPR020845">
    <property type="entry name" value="AMP-binding_CS"/>
</dbReference>
<keyword evidence="5" id="KW-0436">Ligase</keyword>
<feature type="domain" description="Carrier" evidence="7">
    <location>
        <begin position="987"/>
        <end position="1061"/>
    </location>
</feature>
<dbReference type="InterPro" id="IPR025110">
    <property type="entry name" value="AMP-bd_C"/>
</dbReference>
<dbReference type="SUPFAM" id="SSF56801">
    <property type="entry name" value="Acetyl-CoA synthetase-like"/>
    <property type="match status" value="3"/>
</dbReference>
<dbReference type="NCBIfam" id="TIGR01733">
    <property type="entry name" value="AA-adenyl-dom"/>
    <property type="match status" value="3"/>
</dbReference>
<dbReference type="PROSITE" id="PS50075">
    <property type="entry name" value="CARRIER"/>
    <property type="match status" value="3"/>
</dbReference>
<dbReference type="Pfam" id="PF00501">
    <property type="entry name" value="AMP-binding"/>
    <property type="match status" value="3"/>
</dbReference>
<organism evidence="8 9">
    <name type="scientific">Actinacidiphila alni</name>
    <dbReference type="NCBI Taxonomy" id="380248"/>
    <lineage>
        <taxon>Bacteria</taxon>
        <taxon>Bacillati</taxon>
        <taxon>Actinomycetota</taxon>
        <taxon>Actinomycetes</taxon>
        <taxon>Kitasatosporales</taxon>
        <taxon>Streptomycetaceae</taxon>
        <taxon>Actinacidiphila</taxon>
    </lineage>
</organism>
<dbReference type="Gene3D" id="3.40.50.720">
    <property type="entry name" value="NAD(P)-binding Rossmann-like Domain"/>
    <property type="match status" value="1"/>
</dbReference>
<comment type="similarity">
    <text evidence="2">Belongs to the ATP-dependent AMP-binding enzyme family.</text>
</comment>
<reference evidence="8 9" key="1">
    <citation type="submission" date="2016-10" db="EMBL/GenBank/DDBJ databases">
        <authorList>
            <person name="de Groot N.N."/>
        </authorList>
    </citation>
    <scope>NUCLEOTIDE SEQUENCE [LARGE SCALE GENOMIC DNA]</scope>
    <source>
        <strain evidence="8 9">CGMCC 4.3510</strain>
    </source>
</reference>
<dbReference type="SUPFAM" id="SSF47336">
    <property type="entry name" value="ACP-like"/>
    <property type="match status" value="3"/>
</dbReference>
<dbReference type="GO" id="GO:0031177">
    <property type="term" value="F:phosphopantetheine binding"/>
    <property type="evidence" value="ECO:0007669"/>
    <property type="project" value="InterPro"/>
</dbReference>
<dbReference type="SUPFAM" id="SSF52777">
    <property type="entry name" value="CoA-dependent acyltransferases"/>
    <property type="match status" value="6"/>
</dbReference>
<evidence type="ECO:0000256" key="2">
    <source>
        <dbReference type="ARBA" id="ARBA00006432"/>
    </source>
</evidence>
<dbReference type="Gene3D" id="1.10.1200.10">
    <property type="entry name" value="ACP-like"/>
    <property type="match status" value="2"/>
</dbReference>
<name>A0A1I2H2B3_9ACTN</name>
<dbReference type="Pfam" id="PF00668">
    <property type="entry name" value="Condensation"/>
    <property type="match status" value="3"/>
</dbReference>
<dbReference type="InterPro" id="IPR029058">
    <property type="entry name" value="AB_hydrolase_fold"/>
</dbReference>
<dbReference type="Gene3D" id="3.30.300.30">
    <property type="match status" value="3"/>
</dbReference>
<dbReference type="GO" id="GO:0043041">
    <property type="term" value="P:amino acid activation for nonribosomal peptide biosynthetic process"/>
    <property type="evidence" value="ECO:0007669"/>
    <property type="project" value="TreeGrafter"/>
</dbReference>
<evidence type="ECO:0000259" key="7">
    <source>
        <dbReference type="PROSITE" id="PS50075"/>
    </source>
</evidence>
<dbReference type="EMBL" id="FONG01000010">
    <property type="protein sequence ID" value="SFF24255.1"/>
    <property type="molecule type" value="Genomic_DNA"/>
</dbReference>
<dbReference type="GO" id="GO:0017000">
    <property type="term" value="P:antibiotic biosynthetic process"/>
    <property type="evidence" value="ECO:0007669"/>
    <property type="project" value="UniProtKB-ARBA"/>
</dbReference>
<dbReference type="GO" id="GO:0005829">
    <property type="term" value="C:cytosol"/>
    <property type="evidence" value="ECO:0007669"/>
    <property type="project" value="TreeGrafter"/>
</dbReference>
<dbReference type="FunFam" id="3.30.300.30:FF:000010">
    <property type="entry name" value="Enterobactin synthetase component F"/>
    <property type="match status" value="3"/>
</dbReference>
<dbReference type="Gene3D" id="3.40.50.1820">
    <property type="entry name" value="alpha/beta hydrolase"/>
    <property type="match status" value="1"/>
</dbReference>